<dbReference type="GeneID" id="28964363"/>
<dbReference type="Proteomes" id="UP000078595">
    <property type="component" value="Chromosome 1"/>
</dbReference>
<reference evidence="3" key="2">
    <citation type="submission" date="2013-07" db="EMBL/GenBank/DDBJ databases">
        <authorList>
            <consortium name="The Broad Institute Genome Sequencing Platform"/>
            <person name="Cuomo C."/>
            <person name="Litvintseva A."/>
            <person name="Chen Y."/>
            <person name="Heitman J."/>
            <person name="Sun S."/>
            <person name="Springer D."/>
            <person name="Dromer F."/>
            <person name="Young S.K."/>
            <person name="Zeng Q."/>
            <person name="Gargeya S."/>
            <person name="Fitzgerald M."/>
            <person name="Abouelleil A."/>
            <person name="Alvarado L."/>
            <person name="Berlin A.M."/>
            <person name="Chapman S.B."/>
            <person name="Dewar J."/>
            <person name="Goldberg J."/>
            <person name="Griggs A."/>
            <person name="Gujja S."/>
            <person name="Hansen M."/>
            <person name="Howarth C."/>
            <person name="Imamovic A."/>
            <person name="Larimer J."/>
            <person name="McCowan C."/>
            <person name="Murphy C."/>
            <person name="Pearson M."/>
            <person name="Priest M."/>
            <person name="Roberts A."/>
            <person name="Saif S."/>
            <person name="Shea T."/>
            <person name="Sykes S."/>
            <person name="Wortman J."/>
            <person name="Nusbaum C."/>
            <person name="Birren B."/>
        </authorList>
    </citation>
    <scope>NUCLEOTIDE SEQUENCE</scope>
    <source>
        <strain evidence="3">CBS 10117</strain>
    </source>
</reference>
<dbReference type="EMBL" id="CP144530">
    <property type="protein sequence ID" value="WWC58125.1"/>
    <property type="molecule type" value="Genomic_DNA"/>
</dbReference>
<dbReference type="RefSeq" id="XP_018266689.1">
    <property type="nucleotide sequence ID" value="XM_018404035.1"/>
</dbReference>
<dbReference type="EMBL" id="KI894027">
    <property type="protein sequence ID" value="OBR88847.1"/>
    <property type="molecule type" value="Genomic_DNA"/>
</dbReference>
<gene>
    <name evidence="2" type="ORF">I303_00664</name>
    <name evidence="3" type="ORF">I303_100660</name>
</gene>
<feature type="compositionally biased region" description="Low complexity" evidence="1">
    <location>
        <begin position="109"/>
        <end position="122"/>
    </location>
</feature>
<dbReference type="VEuPathDB" id="FungiDB:I303_00664"/>
<evidence type="ECO:0000313" key="2">
    <source>
        <dbReference type="EMBL" id="OBR88847.1"/>
    </source>
</evidence>
<keyword evidence="4" id="KW-1185">Reference proteome</keyword>
<evidence type="ECO:0000256" key="1">
    <source>
        <dbReference type="SAM" id="MobiDB-lite"/>
    </source>
</evidence>
<name>A0A1A6AFJ4_9TREE</name>
<feature type="region of interest" description="Disordered" evidence="1">
    <location>
        <begin position="94"/>
        <end position="130"/>
    </location>
</feature>
<accession>A0A1A6AFJ4</accession>
<dbReference type="OrthoDB" id="2564608at2759"/>
<dbReference type="AlphaFoldDB" id="A0A1A6AFJ4"/>
<proteinExistence type="predicted"/>
<reference evidence="2" key="1">
    <citation type="submission" date="2013-07" db="EMBL/GenBank/DDBJ databases">
        <title>The Genome Sequence of Cryptococcus dejecticola CBS10117.</title>
        <authorList>
            <consortium name="The Broad Institute Genome Sequencing Platform"/>
            <person name="Cuomo C."/>
            <person name="Litvintseva A."/>
            <person name="Chen Y."/>
            <person name="Heitman J."/>
            <person name="Sun S."/>
            <person name="Springer D."/>
            <person name="Dromer F."/>
            <person name="Young S.K."/>
            <person name="Zeng Q."/>
            <person name="Gargeya S."/>
            <person name="Fitzgerald M."/>
            <person name="Abouelleil A."/>
            <person name="Alvarado L."/>
            <person name="Berlin A.M."/>
            <person name="Chapman S.B."/>
            <person name="Dewar J."/>
            <person name="Goldberg J."/>
            <person name="Griggs A."/>
            <person name="Gujja S."/>
            <person name="Hansen M."/>
            <person name="Howarth C."/>
            <person name="Imamovic A."/>
            <person name="Larimer J."/>
            <person name="McCowan C."/>
            <person name="Murphy C."/>
            <person name="Pearson M."/>
            <person name="Priest M."/>
            <person name="Roberts A."/>
            <person name="Saif S."/>
            <person name="Shea T."/>
            <person name="Sykes S."/>
            <person name="Wortman J."/>
            <person name="Nusbaum C."/>
            <person name="Birren B."/>
        </authorList>
    </citation>
    <scope>NUCLEOTIDE SEQUENCE [LARGE SCALE GENOMIC DNA]</scope>
    <source>
        <strain evidence="2">CBS 10117</strain>
    </source>
</reference>
<protein>
    <submittedName>
        <fullName evidence="2">Uncharacterized protein</fullName>
    </submittedName>
</protein>
<reference evidence="3" key="3">
    <citation type="submission" date="2024-02" db="EMBL/GenBank/DDBJ databases">
        <title>Comparative genomics of Cryptococcus and Kwoniella reveals pathogenesis evolution and contrasting modes of karyotype evolution via chromosome fusion or intercentromeric recombination.</title>
        <authorList>
            <person name="Coelho M.A."/>
            <person name="David-Palma M."/>
            <person name="Shea T."/>
            <person name="Bowers K."/>
            <person name="McGinley-Smith S."/>
            <person name="Mohammad A.W."/>
            <person name="Gnirke A."/>
            <person name="Yurkov A.M."/>
            <person name="Nowrousian M."/>
            <person name="Sun S."/>
            <person name="Cuomo C.A."/>
            <person name="Heitman J."/>
        </authorList>
    </citation>
    <scope>NUCLEOTIDE SEQUENCE</scope>
    <source>
        <strain evidence="3">CBS 10117</strain>
    </source>
</reference>
<evidence type="ECO:0000313" key="3">
    <source>
        <dbReference type="EMBL" id="WWC58125.1"/>
    </source>
</evidence>
<dbReference type="KEGG" id="kdj:28964363"/>
<organism evidence="2">
    <name type="scientific">Kwoniella dejecticola CBS 10117</name>
    <dbReference type="NCBI Taxonomy" id="1296121"/>
    <lineage>
        <taxon>Eukaryota</taxon>
        <taxon>Fungi</taxon>
        <taxon>Dikarya</taxon>
        <taxon>Basidiomycota</taxon>
        <taxon>Agaricomycotina</taxon>
        <taxon>Tremellomycetes</taxon>
        <taxon>Tremellales</taxon>
        <taxon>Cryptococcaceae</taxon>
        <taxon>Kwoniella</taxon>
    </lineage>
</organism>
<evidence type="ECO:0000313" key="4">
    <source>
        <dbReference type="Proteomes" id="UP000078595"/>
    </source>
</evidence>
<sequence length="274" mass="29541">MQVAVGLVLSSPRQFSDIKPRNTPDLSLATDAASPSIASIQRTCSSSPPLTTMSLPASMAPPVATESTVTELSTSWVDQFPSTATTIVTETTIVPPSSSAPSEWETAPSSTESLTTNSETATRASLDTSSTANADVNAVETSGTFFGVLTYELGQHVLMYDVTANKTPYRSYAKDDKSYTKYPVTLVTDKSNTSKRSFEFFSPAKDGSWGPEVDGSECQRKLECEITFSSDPEAGKNRPSFAVWNSEPYWRIIDPQNRVNGTNAVPSVCRLVDC</sequence>